<dbReference type="EMBL" id="GBXM01054096">
    <property type="protein sequence ID" value="JAH54481.1"/>
    <property type="molecule type" value="Transcribed_RNA"/>
</dbReference>
<dbReference type="AlphaFoldDB" id="A0A0E9TLK2"/>
<accession>A0A0E9TLK2</accession>
<name>A0A0E9TLK2_ANGAN</name>
<reference evidence="1" key="2">
    <citation type="journal article" date="2015" name="Fish Shellfish Immunol.">
        <title>Early steps in the European eel (Anguilla anguilla)-Vibrio vulnificus interaction in the gills: Role of the RtxA13 toxin.</title>
        <authorList>
            <person name="Callol A."/>
            <person name="Pajuelo D."/>
            <person name="Ebbesson L."/>
            <person name="Teles M."/>
            <person name="MacKenzie S."/>
            <person name="Amaro C."/>
        </authorList>
    </citation>
    <scope>NUCLEOTIDE SEQUENCE</scope>
</reference>
<sequence length="16" mass="1848">MGLRLLLQQQEVMCDA</sequence>
<reference evidence="1" key="1">
    <citation type="submission" date="2014-11" db="EMBL/GenBank/DDBJ databases">
        <authorList>
            <person name="Amaro Gonzalez C."/>
        </authorList>
    </citation>
    <scope>NUCLEOTIDE SEQUENCE</scope>
</reference>
<evidence type="ECO:0000313" key="1">
    <source>
        <dbReference type="EMBL" id="JAH54481.1"/>
    </source>
</evidence>
<proteinExistence type="predicted"/>
<protein>
    <submittedName>
        <fullName evidence="1">Uncharacterized protein</fullName>
    </submittedName>
</protein>
<organism evidence="1">
    <name type="scientific">Anguilla anguilla</name>
    <name type="common">European freshwater eel</name>
    <name type="synonym">Muraena anguilla</name>
    <dbReference type="NCBI Taxonomy" id="7936"/>
    <lineage>
        <taxon>Eukaryota</taxon>
        <taxon>Metazoa</taxon>
        <taxon>Chordata</taxon>
        <taxon>Craniata</taxon>
        <taxon>Vertebrata</taxon>
        <taxon>Euteleostomi</taxon>
        <taxon>Actinopterygii</taxon>
        <taxon>Neopterygii</taxon>
        <taxon>Teleostei</taxon>
        <taxon>Anguilliformes</taxon>
        <taxon>Anguillidae</taxon>
        <taxon>Anguilla</taxon>
    </lineage>
</organism>